<accession>A0A1B9E7R9</accession>
<dbReference type="STRING" id="1763534.GCA_001831475_02682"/>
<reference evidence="1 2" key="1">
    <citation type="submission" date="2016-03" db="EMBL/GenBank/DDBJ databases">
        <authorList>
            <person name="Ploux O."/>
        </authorList>
    </citation>
    <scope>NUCLEOTIDE SEQUENCE [LARGE SCALE GENOMIC DNA]</scope>
    <source>
        <strain evidence="1 2">LPB0076</strain>
    </source>
</reference>
<dbReference type="Proteomes" id="UP000093510">
    <property type="component" value="Unassembled WGS sequence"/>
</dbReference>
<comment type="caution">
    <text evidence="1">The sequence shown here is derived from an EMBL/GenBank/DDBJ whole genome shotgun (WGS) entry which is preliminary data.</text>
</comment>
<organism evidence="1 2">
    <name type="scientific">Flavobacterium crassostreae</name>
    <dbReference type="NCBI Taxonomy" id="1763534"/>
    <lineage>
        <taxon>Bacteria</taxon>
        <taxon>Pseudomonadati</taxon>
        <taxon>Bacteroidota</taxon>
        <taxon>Flavobacteriia</taxon>
        <taxon>Flavobacteriales</taxon>
        <taxon>Flavobacteriaceae</taxon>
        <taxon>Flavobacterium</taxon>
    </lineage>
</organism>
<name>A0A1B9E7R9_9FLAO</name>
<evidence type="ECO:0000313" key="2">
    <source>
        <dbReference type="Proteomes" id="UP000093510"/>
    </source>
</evidence>
<dbReference type="RefSeq" id="WP_066332413.1">
    <property type="nucleotide sequence ID" value="NZ_CP017688.1"/>
</dbReference>
<keyword evidence="2" id="KW-1185">Reference proteome</keyword>
<evidence type="ECO:0000313" key="1">
    <source>
        <dbReference type="EMBL" id="OCB77983.1"/>
    </source>
</evidence>
<dbReference type="AlphaFoldDB" id="A0A1B9E7R9"/>
<gene>
    <name evidence="1" type="ORF">LPBF_03275</name>
</gene>
<dbReference type="EMBL" id="LVEP01000013">
    <property type="protein sequence ID" value="OCB77983.1"/>
    <property type="molecule type" value="Genomic_DNA"/>
</dbReference>
<sequence>MRFNTYYGTLWIIFQAKNPQIDDDIVSVKLENLFRTRNEFRPFSIGFKNPLESFRVTIFSVEISIYVR</sequence>
<protein>
    <submittedName>
        <fullName evidence="1">Uncharacterized protein</fullName>
    </submittedName>
</protein>
<proteinExistence type="predicted"/>